<organism evidence="2 3">
    <name type="scientific">Lasiosphaeria ovina</name>
    <dbReference type="NCBI Taxonomy" id="92902"/>
    <lineage>
        <taxon>Eukaryota</taxon>
        <taxon>Fungi</taxon>
        <taxon>Dikarya</taxon>
        <taxon>Ascomycota</taxon>
        <taxon>Pezizomycotina</taxon>
        <taxon>Sordariomycetes</taxon>
        <taxon>Sordariomycetidae</taxon>
        <taxon>Sordariales</taxon>
        <taxon>Lasiosphaeriaceae</taxon>
        <taxon>Lasiosphaeria</taxon>
    </lineage>
</organism>
<gene>
    <name evidence="2" type="ORF">B0T24DRAFT_192952</name>
</gene>
<dbReference type="EMBL" id="JAULSN010000002">
    <property type="protein sequence ID" value="KAK3380389.1"/>
    <property type="molecule type" value="Genomic_DNA"/>
</dbReference>
<name>A0AAE0NF75_9PEZI</name>
<evidence type="ECO:0000313" key="2">
    <source>
        <dbReference type="EMBL" id="KAK3380389.1"/>
    </source>
</evidence>
<accession>A0AAE0NF75</accession>
<reference evidence="2" key="2">
    <citation type="submission" date="2023-06" db="EMBL/GenBank/DDBJ databases">
        <authorList>
            <consortium name="Lawrence Berkeley National Laboratory"/>
            <person name="Haridas S."/>
            <person name="Hensen N."/>
            <person name="Bonometti L."/>
            <person name="Westerberg I."/>
            <person name="Brannstrom I.O."/>
            <person name="Guillou S."/>
            <person name="Cros-Aarteil S."/>
            <person name="Calhoun S."/>
            <person name="Kuo A."/>
            <person name="Mondo S."/>
            <person name="Pangilinan J."/>
            <person name="Riley R."/>
            <person name="Labutti K."/>
            <person name="Andreopoulos B."/>
            <person name="Lipzen A."/>
            <person name="Chen C."/>
            <person name="Yanf M."/>
            <person name="Daum C."/>
            <person name="Ng V."/>
            <person name="Clum A."/>
            <person name="Steindorff A."/>
            <person name="Ohm R."/>
            <person name="Martin F."/>
            <person name="Silar P."/>
            <person name="Natvig D."/>
            <person name="Lalanne C."/>
            <person name="Gautier V."/>
            <person name="Ament-Velasquez S.L."/>
            <person name="Kruys A."/>
            <person name="Hutchinson M.I."/>
            <person name="Powell A.J."/>
            <person name="Barry K."/>
            <person name="Miller A.N."/>
            <person name="Grigoriev I.V."/>
            <person name="Debuchy R."/>
            <person name="Gladieux P."/>
            <person name="Thoren M.H."/>
            <person name="Johannesson H."/>
        </authorList>
    </citation>
    <scope>NUCLEOTIDE SEQUENCE</scope>
    <source>
        <strain evidence="2">CBS 958.72</strain>
    </source>
</reference>
<keyword evidence="3" id="KW-1185">Reference proteome</keyword>
<sequence length="151" mass="17658">MSPLHCRHFVFVPLFFFCIWVHEEFRHVSSAHSGLGQSQLLLYRQLTIWKEIYWVMENENQFTARRVLGARLIESCTVCTMRESSLAHWEKKSLTCVPVVSHSDAGHANTVTNLSRLHQAFFWNANNKLLQPWFLRRRGAPPLGIYLKLGY</sequence>
<evidence type="ECO:0008006" key="4">
    <source>
        <dbReference type="Google" id="ProtNLM"/>
    </source>
</evidence>
<keyword evidence="1" id="KW-0732">Signal</keyword>
<feature type="chain" id="PRO_5042079823" description="Secreted protein" evidence="1">
    <location>
        <begin position="31"/>
        <end position="151"/>
    </location>
</feature>
<comment type="caution">
    <text evidence="2">The sequence shown here is derived from an EMBL/GenBank/DDBJ whole genome shotgun (WGS) entry which is preliminary data.</text>
</comment>
<feature type="signal peptide" evidence="1">
    <location>
        <begin position="1"/>
        <end position="30"/>
    </location>
</feature>
<dbReference type="Proteomes" id="UP001287356">
    <property type="component" value="Unassembled WGS sequence"/>
</dbReference>
<proteinExistence type="predicted"/>
<evidence type="ECO:0000313" key="3">
    <source>
        <dbReference type="Proteomes" id="UP001287356"/>
    </source>
</evidence>
<dbReference type="AlphaFoldDB" id="A0AAE0NF75"/>
<reference evidence="2" key="1">
    <citation type="journal article" date="2023" name="Mol. Phylogenet. Evol.">
        <title>Genome-scale phylogeny and comparative genomics of the fungal order Sordariales.</title>
        <authorList>
            <person name="Hensen N."/>
            <person name="Bonometti L."/>
            <person name="Westerberg I."/>
            <person name="Brannstrom I.O."/>
            <person name="Guillou S."/>
            <person name="Cros-Aarteil S."/>
            <person name="Calhoun S."/>
            <person name="Haridas S."/>
            <person name="Kuo A."/>
            <person name="Mondo S."/>
            <person name="Pangilinan J."/>
            <person name="Riley R."/>
            <person name="LaButti K."/>
            <person name="Andreopoulos B."/>
            <person name="Lipzen A."/>
            <person name="Chen C."/>
            <person name="Yan M."/>
            <person name="Daum C."/>
            <person name="Ng V."/>
            <person name="Clum A."/>
            <person name="Steindorff A."/>
            <person name="Ohm R.A."/>
            <person name="Martin F."/>
            <person name="Silar P."/>
            <person name="Natvig D.O."/>
            <person name="Lalanne C."/>
            <person name="Gautier V."/>
            <person name="Ament-Velasquez S.L."/>
            <person name="Kruys A."/>
            <person name="Hutchinson M.I."/>
            <person name="Powell A.J."/>
            <person name="Barry K."/>
            <person name="Miller A.N."/>
            <person name="Grigoriev I.V."/>
            <person name="Debuchy R."/>
            <person name="Gladieux P."/>
            <person name="Hiltunen Thoren M."/>
            <person name="Johannesson H."/>
        </authorList>
    </citation>
    <scope>NUCLEOTIDE SEQUENCE</scope>
    <source>
        <strain evidence="2">CBS 958.72</strain>
    </source>
</reference>
<protein>
    <recommendedName>
        <fullName evidence="4">Secreted protein</fullName>
    </recommendedName>
</protein>
<evidence type="ECO:0000256" key="1">
    <source>
        <dbReference type="SAM" id="SignalP"/>
    </source>
</evidence>